<evidence type="ECO:0000256" key="2">
    <source>
        <dbReference type="ARBA" id="ARBA00010687"/>
    </source>
</evidence>
<evidence type="ECO:0000256" key="7">
    <source>
        <dbReference type="SAM" id="MobiDB-lite"/>
    </source>
</evidence>
<dbReference type="GO" id="GO:0031218">
    <property type="term" value="F:arabinogalactan endo-1,4-beta-galactosidase activity"/>
    <property type="evidence" value="ECO:0007669"/>
    <property type="project" value="UniProtKB-EC"/>
</dbReference>
<accession>A0A4Y9Y3B2</accession>
<evidence type="ECO:0000313" key="10">
    <source>
        <dbReference type="Proteomes" id="UP000298390"/>
    </source>
</evidence>
<keyword evidence="8" id="KW-0812">Transmembrane</keyword>
<dbReference type="PANTHER" id="PTHR34983:SF1">
    <property type="entry name" value="ARABINOGALACTAN ENDO-BETA-1,4-GALACTANASE A"/>
    <property type="match status" value="1"/>
</dbReference>
<dbReference type="STRING" id="34475.A0A4Y9Y3B2"/>
<evidence type="ECO:0000256" key="3">
    <source>
        <dbReference type="ARBA" id="ARBA00012556"/>
    </source>
</evidence>
<dbReference type="InterPro" id="IPR017853">
    <property type="entry name" value="GH"/>
</dbReference>
<name>A0A4Y9Y3B2_9APHY</name>
<organism evidence="9 10">
    <name type="scientific">Rhodofomes roseus</name>
    <dbReference type="NCBI Taxonomy" id="34475"/>
    <lineage>
        <taxon>Eukaryota</taxon>
        <taxon>Fungi</taxon>
        <taxon>Dikarya</taxon>
        <taxon>Basidiomycota</taxon>
        <taxon>Agaricomycotina</taxon>
        <taxon>Agaricomycetes</taxon>
        <taxon>Polyporales</taxon>
        <taxon>Rhodofomes</taxon>
    </lineage>
</organism>
<protein>
    <recommendedName>
        <fullName evidence="3 6">Arabinogalactan endo-beta-1,4-galactanase</fullName>
        <ecNumber evidence="3 6">3.2.1.89</ecNumber>
    </recommendedName>
</protein>
<keyword evidence="8" id="KW-0472">Membrane</keyword>
<evidence type="ECO:0000256" key="1">
    <source>
        <dbReference type="ARBA" id="ARBA00001695"/>
    </source>
</evidence>
<proteinExistence type="inferred from homology"/>
<evidence type="ECO:0000256" key="8">
    <source>
        <dbReference type="SAM" id="Phobius"/>
    </source>
</evidence>
<dbReference type="InterPro" id="IPR011683">
    <property type="entry name" value="Glyco_hydro_53"/>
</dbReference>
<evidence type="ECO:0000313" key="9">
    <source>
        <dbReference type="EMBL" id="TFY56582.1"/>
    </source>
</evidence>
<dbReference type="Pfam" id="PF07745">
    <property type="entry name" value="Glyco_hydro_53"/>
    <property type="match status" value="1"/>
</dbReference>
<dbReference type="EMBL" id="SEKV01000492">
    <property type="protein sequence ID" value="TFY56582.1"/>
    <property type="molecule type" value="Genomic_DNA"/>
</dbReference>
<dbReference type="GO" id="GO:0045490">
    <property type="term" value="P:pectin catabolic process"/>
    <property type="evidence" value="ECO:0007669"/>
    <property type="project" value="TreeGrafter"/>
</dbReference>
<keyword evidence="4 6" id="KW-0378">Hydrolase</keyword>
<reference evidence="9 10" key="1">
    <citation type="submission" date="2019-01" db="EMBL/GenBank/DDBJ databases">
        <title>Genome sequencing of the rare red list fungi Fomitopsis rosea.</title>
        <authorList>
            <person name="Buettner E."/>
            <person name="Kellner H."/>
        </authorList>
    </citation>
    <scope>NUCLEOTIDE SEQUENCE [LARGE SCALE GENOMIC DNA]</scope>
    <source>
        <strain evidence="9 10">DSM 105464</strain>
    </source>
</reference>
<dbReference type="Proteomes" id="UP000298390">
    <property type="component" value="Unassembled WGS sequence"/>
</dbReference>
<dbReference type="AlphaFoldDB" id="A0A4Y9Y3B2"/>
<keyword evidence="5 6" id="KW-0326">Glycosidase</keyword>
<dbReference type="Gene3D" id="3.20.20.80">
    <property type="entry name" value="Glycosidases"/>
    <property type="match status" value="1"/>
</dbReference>
<feature type="transmembrane region" description="Helical" evidence="8">
    <location>
        <begin position="84"/>
        <end position="104"/>
    </location>
</feature>
<comment type="similarity">
    <text evidence="2 6">Belongs to the glycosyl hydrolase 53 family.</text>
</comment>
<feature type="region of interest" description="Disordered" evidence="7">
    <location>
        <begin position="43"/>
        <end position="65"/>
    </location>
</feature>
<sequence>MTRNPEVLGRVPRDWLERLGASGRRDCILGPLSRAPWERQRLVGPAQREQLTGDPGSRSCIHDHDAPIKLYNEPRETPSSKMRAIYLLLAAFVTVASALTYRAADISSLIVVEDSGVQYSQNGVGMPFEDILVANGMTAARVRIWTAGQYNLTYGLAVGKRIKDAGLTLHVDLHYSDTWADPGHQAIPSGWPTDLSGLNTQIYEQSVVQAFADQETPIDILQVGNEINNGLLWPVGEISVNGFDGLSQLLNSAAHGGLSAGTPKILIHLANGWDWSDLQYFWEGVFGIQGALTPSEVDIMGVSFYPFYGTNATLANLSSSLTNLVNEFGKPVVVAETNWPASCSGVTLSEPEIPVSVQGQEEWTGDIKSVLTSLPNGLGQGIYYWEPGWIGNAALGSSCSDNLLVDSSGAVRQSIDIFGDDM</sequence>
<keyword evidence="8" id="KW-1133">Transmembrane helix</keyword>
<evidence type="ECO:0000256" key="6">
    <source>
        <dbReference type="RuleBase" id="RU361192"/>
    </source>
</evidence>
<comment type="caution">
    <text evidence="9">The sequence shown here is derived from an EMBL/GenBank/DDBJ whole genome shotgun (WGS) entry which is preliminary data.</text>
</comment>
<dbReference type="SUPFAM" id="SSF51445">
    <property type="entry name" value="(Trans)glycosidases"/>
    <property type="match status" value="1"/>
</dbReference>
<dbReference type="PANTHER" id="PTHR34983">
    <property type="entry name" value="ARABINOGALACTAN ENDO-BETA-1,4-GALACTANASE A"/>
    <property type="match status" value="1"/>
</dbReference>
<dbReference type="EC" id="3.2.1.89" evidence="3 6"/>
<evidence type="ECO:0000256" key="4">
    <source>
        <dbReference type="ARBA" id="ARBA00022801"/>
    </source>
</evidence>
<gene>
    <name evidence="9" type="ORF">EVJ58_g7550</name>
</gene>
<evidence type="ECO:0000256" key="5">
    <source>
        <dbReference type="ARBA" id="ARBA00023295"/>
    </source>
</evidence>
<dbReference type="GO" id="GO:0015926">
    <property type="term" value="F:glucosidase activity"/>
    <property type="evidence" value="ECO:0007669"/>
    <property type="project" value="InterPro"/>
</dbReference>
<comment type="catalytic activity">
    <reaction evidence="1 6">
        <text>The enzyme specifically hydrolyzes (1-&gt;4)-beta-D-galactosidic linkages in type I arabinogalactans.</text>
        <dbReference type="EC" id="3.2.1.89"/>
    </reaction>
</comment>